<dbReference type="GO" id="GO:0030170">
    <property type="term" value="F:pyridoxal phosphate binding"/>
    <property type="evidence" value="ECO:0007669"/>
    <property type="project" value="InterPro"/>
</dbReference>
<comment type="similarity">
    <text evidence="1">In the C-terminal section; belongs to the class-I pyridoxal-phosphate-dependent aminotransferase family.</text>
</comment>
<dbReference type="SUPFAM" id="SSF53383">
    <property type="entry name" value="PLP-dependent transferases"/>
    <property type="match status" value="1"/>
</dbReference>
<proteinExistence type="inferred from homology"/>
<sequence length="482" mass="53071">MPGCNYPIYREELIALMSTHELQRWRHRLESEKGTPAYRLIADLIEEDVDSGRLQARDRLPTLRDLASAVGINYTTAARAYNEARARGLIDSHPGSGTFVKGRTVSVQPSRGDYEMTMNLMIEPSIPTLVEQVRDTAISVMAQHDLYSMLRYQAFGGSPRSKEAALKWLDQRLSRAVPEQVLVCPGIHSALVGLLTKLVDPGKLVCVESLAYPGIKAIAAQLGLTLHSLERDADGPLVRPFEEVCKQGNVAVLYLNPTIQNPTTTTIPQSRREALADVALRYSIPIIEDDAYTLLSEEPETPIADLAPELTYYIMGTAKCFGPGLRSAFVHAPSRRQAQRFAGAMRALYVMSSPLVDELVSSWILDGTAEAMRKAIRNEAIARLKLAEQYLGRQRIASAKGAFHLWLKLPKASNWNPSELAVQLRGHGVSAVSSAAFSTDNNPPDALRLCFGGPISRDIWEEGLQHVADLIDQPAYLSSLTT</sequence>
<dbReference type="InterPro" id="IPR036388">
    <property type="entry name" value="WH-like_DNA-bd_sf"/>
</dbReference>
<keyword evidence="8" id="KW-1185">Reference proteome</keyword>
<keyword evidence="2" id="KW-0663">Pyridoxal phosphate</keyword>
<evidence type="ECO:0000256" key="2">
    <source>
        <dbReference type="ARBA" id="ARBA00022898"/>
    </source>
</evidence>
<dbReference type="CDD" id="cd07377">
    <property type="entry name" value="WHTH_GntR"/>
    <property type="match status" value="1"/>
</dbReference>
<feature type="domain" description="HTH gntR-type" evidence="6">
    <location>
        <begin position="35"/>
        <end position="103"/>
    </location>
</feature>
<accession>A0A4R1GLL6</accession>
<evidence type="ECO:0000256" key="5">
    <source>
        <dbReference type="ARBA" id="ARBA00023163"/>
    </source>
</evidence>
<dbReference type="Proteomes" id="UP000294546">
    <property type="component" value="Unassembled WGS sequence"/>
</dbReference>
<dbReference type="InterPro" id="IPR015424">
    <property type="entry name" value="PyrdxlP-dep_Trfase"/>
</dbReference>
<name>A0A4R1GLL6_9GAMM</name>
<dbReference type="PANTHER" id="PTHR46577">
    <property type="entry name" value="HTH-TYPE TRANSCRIPTIONAL REGULATORY PROTEIN GABR"/>
    <property type="match status" value="1"/>
</dbReference>
<evidence type="ECO:0000256" key="1">
    <source>
        <dbReference type="ARBA" id="ARBA00005384"/>
    </source>
</evidence>
<dbReference type="SUPFAM" id="SSF46785">
    <property type="entry name" value="Winged helix' DNA-binding domain"/>
    <property type="match status" value="1"/>
</dbReference>
<dbReference type="GO" id="GO:0003677">
    <property type="term" value="F:DNA binding"/>
    <property type="evidence" value="ECO:0007669"/>
    <property type="project" value="UniProtKB-KW"/>
</dbReference>
<comment type="caution">
    <text evidence="7">The sequence shown here is derived from an EMBL/GenBank/DDBJ whole genome shotgun (WGS) entry which is preliminary data.</text>
</comment>
<dbReference type="InterPro" id="IPR036390">
    <property type="entry name" value="WH_DNA-bd_sf"/>
</dbReference>
<dbReference type="InterPro" id="IPR004839">
    <property type="entry name" value="Aminotransferase_I/II_large"/>
</dbReference>
<dbReference type="SMART" id="SM00345">
    <property type="entry name" value="HTH_GNTR"/>
    <property type="match status" value="1"/>
</dbReference>
<protein>
    <submittedName>
        <fullName evidence="7">GntR family transcriptional regulator</fullName>
    </submittedName>
</protein>
<dbReference type="EMBL" id="SMFU01000007">
    <property type="protein sequence ID" value="TCK09148.1"/>
    <property type="molecule type" value="Genomic_DNA"/>
</dbReference>
<keyword evidence="4" id="KW-0238">DNA-binding</keyword>
<reference evidence="7 8" key="1">
    <citation type="submission" date="2019-03" db="EMBL/GenBank/DDBJ databases">
        <title>Genomic Encyclopedia of Archaeal and Bacterial Type Strains, Phase II (KMG-II): from individual species to whole genera.</title>
        <authorList>
            <person name="Goeker M."/>
        </authorList>
    </citation>
    <scope>NUCLEOTIDE SEQUENCE [LARGE SCALE GENOMIC DNA]</scope>
    <source>
        <strain evidence="7 8">DSM 27697</strain>
    </source>
</reference>
<evidence type="ECO:0000256" key="4">
    <source>
        <dbReference type="ARBA" id="ARBA00023125"/>
    </source>
</evidence>
<dbReference type="InterPro" id="IPR000524">
    <property type="entry name" value="Tscrpt_reg_HTH_GntR"/>
</dbReference>
<evidence type="ECO:0000259" key="6">
    <source>
        <dbReference type="PROSITE" id="PS50949"/>
    </source>
</evidence>
<dbReference type="Gene3D" id="1.10.10.10">
    <property type="entry name" value="Winged helix-like DNA-binding domain superfamily/Winged helix DNA-binding domain"/>
    <property type="match status" value="1"/>
</dbReference>
<evidence type="ECO:0000256" key="3">
    <source>
        <dbReference type="ARBA" id="ARBA00023015"/>
    </source>
</evidence>
<dbReference type="InterPro" id="IPR015421">
    <property type="entry name" value="PyrdxlP-dep_Trfase_major"/>
</dbReference>
<dbReference type="GO" id="GO:0003700">
    <property type="term" value="F:DNA-binding transcription factor activity"/>
    <property type="evidence" value="ECO:0007669"/>
    <property type="project" value="InterPro"/>
</dbReference>
<dbReference type="InterPro" id="IPR051446">
    <property type="entry name" value="HTH_trans_reg/aminotransferase"/>
</dbReference>
<evidence type="ECO:0000313" key="8">
    <source>
        <dbReference type="Proteomes" id="UP000294546"/>
    </source>
</evidence>
<dbReference type="PROSITE" id="PS50949">
    <property type="entry name" value="HTH_GNTR"/>
    <property type="match status" value="1"/>
</dbReference>
<keyword evidence="5" id="KW-0804">Transcription</keyword>
<organism evidence="7 8">
    <name type="scientific">Marinobacterium mangrovicola</name>
    <dbReference type="NCBI Taxonomy" id="1476959"/>
    <lineage>
        <taxon>Bacteria</taxon>
        <taxon>Pseudomonadati</taxon>
        <taxon>Pseudomonadota</taxon>
        <taxon>Gammaproteobacteria</taxon>
        <taxon>Oceanospirillales</taxon>
        <taxon>Oceanospirillaceae</taxon>
        <taxon>Marinobacterium</taxon>
    </lineage>
</organism>
<dbReference type="PANTHER" id="PTHR46577:SF1">
    <property type="entry name" value="HTH-TYPE TRANSCRIPTIONAL REGULATORY PROTEIN GABR"/>
    <property type="match status" value="1"/>
</dbReference>
<dbReference type="InterPro" id="IPR015422">
    <property type="entry name" value="PyrdxlP-dep_Trfase_small"/>
</dbReference>
<dbReference type="AlphaFoldDB" id="A0A4R1GLL6"/>
<dbReference type="Gene3D" id="3.90.1150.10">
    <property type="entry name" value="Aspartate Aminotransferase, domain 1"/>
    <property type="match status" value="1"/>
</dbReference>
<evidence type="ECO:0000313" key="7">
    <source>
        <dbReference type="EMBL" id="TCK09148.1"/>
    </source>
</evidence>
<gene>
    <name evidence="7" type="ORF">CLV83_1252</name>
</gene>
<keyword evidence="3" id="KW-0805">Transcription regulation</keyword>
<dbReference type="CDD" id="cd00609">
    <property type="entry name" value="AAT_like"/>
    <property type="match status" value="1"/>
</dbReference>
<dbReference type="Pfam" id="PF00155">
    <property type="entry name" value="Aminotran_1_2"/>
    <property type="match status" value="1"/>
</dbReference>
<dbReference type="Pfam" id="PF00392">
    <property type="entry name" value="GntR"/>
    <property type="match status" value="1"/>
</dbReference>
<dbReference type="Gene3D" id="3.40.640.10">
    <property type="entry name" value="Type I PLP-dependent aspartate aminotransferase-like (Major domain)"/>
    <property type="match status" value="1"/>
</dbReference>